<proteinExistence type="predicted"/>
<gene>
    <name evidence="2" type="ORF">PPIS_b0542</name>
</gene>
<keyword evidence="1" id="KW-0472">Membrane</keyword>
<evidence type="ECO:0000313" key="3">
    <source>
        <dbReference type="Proteomes" id="UP000016521"/>
    </source>
</evidence>
<accession>A0ABM6NL11</accession>
<keyword evidence="3" id="KW-1185">Reference proteome</keyword>
<feature type="transmembrane region" description="Helical" evidence="1">
    <location>
        <begin position="79"/>
        <end position="95"/>
    </location>
</feature>
<protein>
    <recommendedName>
        <fullName evidence="4">HTH cro/C1-type domain-containing protein</fullName>
    </recommendedName>
</protein>
<organism evidence="2 3">
    <name type="scientific">Pseudoalteromonas piscicida</name>
    <dbReference type="NCBI Taxonomy" id="43662"/>
    <lineage>
        <taxon>Bacteria</taxon>
        <taxon>Pseudomonadati</taxon>
        <taxon>Pseudomonadota</taxon>
        <taxon>Gammaproteobacteria</taxon>
        <taxon>Alteromonadales</taxon>
        <taxon>Pseudoalteromonadaceae</taxon>
        <taxon>Pseudoalteromonas</taxon>
    </lineage>
</organism>
<evidence type="ECO:0000313" key="2">
    <source>
        <dbReference type="EMBL" id="ATD09682.1"/>
    </source>
</evidence>
<keyword evidence="1" id="KW-1133">Transmembrane helix</keyword>
<sequence>MQMKQVIYDCQCSQSHFYKVLAGKRPLNEHIRKYLAQLLSVSEEELEDLICNKSPVRKEAPHYAGKVTKNHKAITWKRTLITIIFLSVLLLSYLFEDIKPLVVESRYSTNSEIQDIPIFVKDVTIPDGTAIPVNTEFVKI</sequence>
<reference evidence="2 3" key="1">
    <citation type="submission" date="2015-06" db="EMBL/GenBank/DDBJ databases">
        <authorList>
            <person name="Xie B.-B."/>
            <person name="Rong J.-C."/>
            <person name="Qin Q.-L."/>
            <person name="Zhang Y.-Z."/>
        </authorList>
    </citation>
    <scope>NUCLEOTIDE SEQUENCE [LARGE SCALE GENOMIC DNA]</scope>
    <source>
        <strain evidence="2 3">JCM 20779</strain>
    </source>
</reference>
<evidence type="ECO:0000256" key="1">
    <source>
        <dbReference type="SAM" id="Phobius"/>
    </source>
</evidence>
<evidence type="ECO:0008006" key="4">
    <source>
        <dbReference type="Google" id="ProtNLM"/>
    </source>
</evidence>
<dbReference type="EMBL" id="CP011925">
    <property type="protein sequence ID" value="ATD09682.1"/>
    <property type="molecule type" value="Genomic_DNA"/>
</dbReference>
<keyword evidence="1" id="KW-0812">Transmembrane</keyword>
<name>A0ABM6NL11_PSEO7</name>
<dbReference type="Proteomes" id="UP000016521">
    <property type="component" value="Chromosome II"/>
</dbReference>
<dbReference type="RefSeq" id="WP_010369836.1">
    <property type="nucleotide sequence ID" value="NZ_CP011925.1"/>
</dbReference>